<name>A0A8H4Q6J6_9HYPO</name>
<proteinExistence type="predicted"/>
<dbReference type="InterPro" id="IPR001763">
    <property type="entry name" value="Rhodanese-like_dom"/>
</dbReference>
<dbReference type="InterPro" id="IPR036873">
    <property type="entry name" value="Rhodanese-like_dom_sf"/>
</dbReference>
<dbReference type="PANTHER" id="PTHR44086">
    <property type="entry name" value="THIOSULFATE SULFURTRANSFERASE RDL2, MITOCHONDRIAL-RELATED"/>
    <property type="match status" value="1"/>
</dbReference>
<evidence type="ECO:0000313" key="4">
    <source>
        <dbReference type="Proteomes" id="UP000562929"/>
    </source>
</evidence>
<comment type="caution">
    <text evidence="3">The sequence shown here is derived from an EMBL/GenBank/DDBJ whole genome shotgun (WGS) entry which is preliminary data.</text>
</comment>
<feature type="compositionally biased region" description="Acidic residues" evidence="1">
    <location>
        <begin position="220"/>
        <end position="230"/>
    </location>
</feature>
<sequence>MFLRRRAILFAAAPRTASVLAATSHPIAGLSAHPPRPLGREQPARWLSNEWGKLPSSTPPARQWSSEGVEDIVESLKANKSSGGNAEMQLDGKLHDVYLIDVREKRELVKTGKIPGAINIPMSKAVEGRGCWRIPDKAFEETYGFARPPRDSHVVFYCRAGVRAHAAAVMAFESGWKSVGEYPGSWLDWSTTGSGVEKVYTDMADPDKTWRPFVDREGDGDGTTEGPDVEGDPRAG</sequence>
<dbReference type="AlphaFoldDB" id="A0A8H4Q6J6"/>
<reference evidence="3 4" key="1">
    <citation type="journal article" date="2020" name="G3 (Bethesda)">
        <title>Genetic Underpinnings of Host Manipulation by Ophiocordyceps as Revealed by Comparative Transcriptomics.</title>
        <authorList>
            <person name="Will I."/>
            <person name="Das B."/>
            <person name="Trinh T."/>
            <person name="Brachmann A."/>
            <person name="Ohm R.A."/>
            <person name="de Bekker C."/>
        </authorList>
    </citation>
    <scope>NUCLEOTIDE SEQUENCE [LARGE SCALE GENOMIC DNA]</scope>
    <source>
        <strain evidence="3 4">EC05</strain>
    </source>
</reference>
<keyword evidence="4" id="KW-1185">Reference proteome</keyword>
<dbReference type="PROSITE" id="PS50206">
    <property type="entry name" value="RHODANESE_3"/>
    <property type="match status" value="1"/>
</dbReference>
<accession>A0A8H4Q6J6</accession>
<dbReference type="GO" id="GO:0004792">
    <property type="term" value="F:thiosulfate-cyanide sulfurtransferase activity"/>
    <property type="evidence" value="ECO:0007669"/>
    <property type="project" value="TreeGrafter"/>
</dbReference>
<organism evidence="3 4">
    <name type="scientific">Ophiocordyceps camponoti-floridani</name>
    <dbReference type="NCBI Taxonomy" id="2030778"/>
    <lineage>
        <taxon>Eukaryota</taxon>
        <taxon>Fungi</taxon>
        <taxon>Dikarya</taxon>
        <taxon>Ascomycota</taxon>
        <taxon>Pezizomycotina</taxon>
        <taxon>Sordariomycetes</taxon>
        <taxon>Hypocreomycetidae</taxon>
        <taxon>Hypocreales</taxon>
        <taxon>Ophiocordycipitaceae</taxon>
        <taxon>Ophiocordyceps</taxon>
    </lineage>
</organism>
<evidence type="ECO:0000259" key="2">
    <source>
        <dbReference type="PROSITE" id="PS50206"/>
    </source>
</evidence>
<dbReference type="Gene3D" id="3.40.250.10">
    <property type="entry name" value="Rhodanese-like domain"/>
    <property type="match status" value="1"/>
</dbReference>
<dbReference type="SUPFAM" id="SSF52821">
    <property type="entry name" value="Rhodanese/Cell cycle control phosphatase"/>
    <property type="match status" value="1"/>
</dbReference>
<dbReference type="GO" id="GO:0005739">
    <property type="term" value="C:mitochondrion"/>
    <property type="evidence" value="ECO:0007669"/>
    <property type="project" value="TreeGrafter"/>
</dbReference>
<dbReference type="Pfam" id="PF00581">
    <property type="entry name" value="Rhodanese"/>
    <property type="match status" value="1"/>
</dbReference>
<evidence type="ECO:0000256" key="1">
    <source>
        <dbReference type="SAM" id="MobiDB-lite"/>
    </source>
</evidence>
<dbReference type="EMBL" id="JAACLJ010000004">
    <property type="protein sequence ID" value="KAF4587553.1"/>
    <property type="molecule type" value="Genomic_DNA"/>
</dbReference>
<dbReference type="SMART" id="SM00450">
    <property type="entry name" value="RHOD"/>
    <property type="match status" value="1"/>
</dbReference>
<evidence type="ECO:0000313" key="3">
    <source>
        <dbReference type="EMBL" id="KAF4587553.1"/>
    </source>
</evidence>
<feature type="region of interest" description="Disordered" evidence="1">
    <location>
        <begin position="206"/>
        <end position="236"/>
    </location>
</feature>
<protein>
    <submittedName>
        <fullName evidence="3">Rhodanese-like protein</fullName>
    </submittedName>
</protein>
<gene>
    <name evidence="3" type="ORF">GQ602_004246</name>
</gene>
<dbReference type="OrthoDB" id="566238at2759"/>
<dbReference type="Proteomes" id="UP000562929">
    <property type="component" value="Unassembled WGS sequence"/>
</dbReference>
<feature type="domain" description="Rhodanese" evidence="2">
    <location>
        <begin position="93"/>
        <end position="198"/>
    </location>
</feature>
<dbReference type="PANTHER" id="PTHR44086:SF10">
    <property type="entry name" value="THIOSULFATE SULFURTRANSFERASE_RHODANESE-LIKE DOMAIN-CONTAINING PROTEIN 3"/>
    <property type="match status" value="1"/>
</dbReference>
<feature type="compositionally biased region" description="Basic and acidic residues" evidence="1">
    <location>
        <begin position="206"/>
        <end position="219"/>
    </location>
</feature>